<dbReference type="RefSeq" id="WP_345589903.1">
    <property type="nucleotide sequence ID" value="NZ_BAABJG010000021.1"/>
</dbReference>
<evidence type="ECO:0000256" key="3">
    <source>
        <dbReference type="ARBA" id="ARBA00048505"/>
    </source>
</evidence>
<evidence type="ECO:0000259" key="4">
    <source>
        <dbReference type="SMART" id="SM00849"/>
    </source>
</evidence>
<dbReference type="PANTHER" id="PTHR42951:SF15">
    <property type="entry name" value="METALLO-BETA-LACTAMASE SUPERFAMILY PROTEIN"/>
    <property type="match status" value="1"/>
</dbReference>
<reference evidence="6" key="1">
    <citation type="journal article" date="2019" name="Int. J. Syst. Evol. Microbiol.">
        <title>The Global Catalogue of Microorganisms (GCM) 10K type strain sequencing project: providing services to taxonomists for standard genome sequencing and annotation.</title>
        <authorList>
            <consortium name="The Broad Institute Genomics Platform"/>
            <consortium name="The Broad Institute Genome Sequencing Center for Infectious Disease"/>
            <person name="Wu L."/>
            <person name="Ma J."/>
        </authorList>
    </citation>
    <scope>NUCLEOTIDE SEQUENCE [LARGE SCALE GENOMIC DNA]</scope>
    <source>
        <strain evidence="6">CCUG 53270</strain>
    </source>
</reference>
<proteinExistence type="predicted"/>
<keyword evidence="6" id="KW-1185">Reference proteome</keyword>
<comment type="catalytic activity">
    <reaction evidence="3">
        <text>3',5'-cyclic UMP + H2O = UMP + H(+)</text>
        <dbReference type="Rhea" id="RHEA:70575"/>
        <dbReference type="ChEBI" id="CHEBI:15377"/>
        <dbReference type="ChEBI" id="CHEBI:15378"/>
        <dbReference type="ChEBI" id="CHEBI:57865"/>
        <dbReference type="ChEBI" id="CHEBI:184387"/>
    </reaction>
    <physiologicalReaction direction="left-to-right" evidence="3">
        <dbReference type="Rhea" id="RHEA:70576"/>
    </physiologicalReaction>
</comment>
<protein>
    <submittedName>
        <fullName evidence="5">MBL fold metallo-hydrolase</fullName>
    </submittedName>
</protein>
<dbReference type="Gene3D" id="3.60.15.10">
    <property type="entry name" value="Ribonuclease Z/Hydroxyacylglutathione hydrolase-like"/>
    <property type="match status" value="1"/>
</dbReference>
<evidence type="ECO:0000313" key="6">
    <source>
        <dbReference type="Proteomes" id="UP001597180"/>
    </source>
</evidence>
<dbReference type="InterPro" id="IPR001279">
    <property type="entry name" value="Metallo-B-lactamas"/>
</dbReference>
<dbReference type="EMBL" id="JBHTLU010000015">
    <property type="protein sequence ID" value="MFD1221286.1"/>
    <property type="molecule type" value="Genomic_DNA"/>
</dbReference>
<evidence type="ECO:0000256" key="1">
    <source>
        <dbReference type="ARBA" id="ARBA00034221"/>
    </source>
</evidence>
<evidence type="ECO:0000313" key="5">
    <source>
        <dbReference type="EMBL" id="MFD1221286.1"/>
    </source>
</evidence>
<dbReference type="SUPFAM" id="SSF56281">
    <property type="entry name" value="Metallo-hydrolase/oxidoreductase"/>
    <property type="match status" value="1"/>
</dbReference>
<organism evidence="5 6">
    <name type="scientific">Paenibacillus vulneris</name>
    <dbReference type="NCBI Taxonomy" id="1133364"/>
    <lineage>
        <taxon>Bacteria</taxon>
        <taxon>Bacillati</taxon>
        <taxon>Bacillota</taxon>
        <taxon>Bacilli</taxon>
        <taxon>Bacillales</taxon>
        <taxon>Paenibacillaceae</taxon>
        <taxon>Paenibacillus</taxon>
    </lineage>
</organism>
<name>A0ABW3ULS8_9BACL</name>
<feature type="domain" description="Metallo-beta-lactamase" evidence="4">
    <location>
        <begin position="22"/>
        <end position="230"/>
    </location>
</feature>
<dbReference type="InterPro" id="IPR050855">
    <property type="entry name" value="NDM-1-like"/>
</dbReference>
<accession>A0ABW3ULS8</accession>
<evidence type="ECO:0000256" key="2">
    <source>
        <dbReference type="ARBA" id="ARBA00034301"/>
    </source>
</evidence>
<comment type="function">
    <text evidence="2">Counteracts the endogenous Pycsar antiviral defense system. Phosphodiesterase that enables metal-dependent hydrolysis of host cyclic nucleotide Pycsar defense signals such as cCMP and cUMP.</text>
</comment>
<dbReference type="Pfam" id="PF00753">
    <property type="entry name" value="Lactamase_B"/>
    <property type="match status" value="1"/>
</dbReference>
<dbReference type="SMART" id="SM00849">
    <property type="entry name" value="Lactamase_B"/>
    <property type="match status" value="1"/>
</dbReference>
<sequence>MQESTMLYMLPLSAEVMGTTDWVYPTLLRDGDSAMLVDTGYPRQMKALQEALAQAGITPEKLTAILITHQDLDHIGNLPELVQASGPSVEVIAHELEKPYIQGDRRLIKITDEAIARIDSLPKEVPLEWRQGLKAILVNPPKANVGRTVVDGEKLPYGGGIIVIGTPGHTPGHISLYHEPTRTLIAGDALVVAEGELYGPSPEQTHDMEQAIQSLGKLKDYDIETVICYHGGRYTGDANRRIAELASSLLTALPDQL</sequence>
<dbReference type="PANTHER" id="PTHR42951">
    <property type="entry name" value="METALLO-BETA-LACTAMASE DOMAIN-CONTAINING"/>
    <property type="match status" value="1"/>
</dbReference>
<dbReference type="InterPro" id="IPR036866">
    <property type="entry name" value="RibonucZ/Hydroxyglut_hydro"/>
</dbReference>
<comment type="caution">
    <text evidence="5">The sequence shown here is derived from an EMBL/GenBank/DDBJ whole genome shotgun (WGS) entry which is preliminary data.</text>
</comment>
<dbReference type="CDD" id="cd07721">
    <property type="entry name" value="yflN-like_MBL-fold"/>
    <property type="match status" value="1"/>
</dbReference>
<comment type="catalytic activity">
    <reaction evidence="1">
        <text>3',5'-cyclic CMP + H2O = CMP + H(+)</text>
        <dbReference type="Rhea" id="RHEA:72675"/>
        <dbReference type="ChEBI" id="CHEBI:15377"/>
        <dbReference type="ChEBI" id="CHEBI:15378"/>
        <dbReference type="ChEBI" id="CHEBI:58003"/>
        <dbReference type="ChEBI" id="CHEBI:60377"/>
    </reaction>
    <physiologicalReaction direction="left-to-right" evidence="1">
        <dbReference type="Rhea" id="RHEA:72676"/>
    </physiologicalReaction>
</comment>
<gene>
    <name evidence="5" type="ORF">ACFQ4B_14265</name>
</gene>
<dbReference type="Proteomes" id="UP001597180">
    <property type="component" value="Unassembled WGS sequence"/>
</dbReference>